<dbReference type="Pfam" id="PF01177">
    <property type="entry name" value="Asp_Glu_race"/>
    <property type="match status" value="1"/>
</dbReference>
<dbReference type="Proteomes" id="UP000831495">
    <property type="component" value="Chromosome"/>
</dbReference>
<evidence type="ECO:0000256" key="1">
    <source>
        <dbReference type="ARBA" id="ARBA00007847"/>
    </source>
</evidence>
<keyword evidence="2 3" id="KW-0413">Isomerase</keyword>
<gene>
    <name evidence="3" type="ORF">MOO45_07595</name>
</gene>
<protein>
    <submittedName>
        <fullName evidence="3">Amino acid racemase</fullName>
        <ecNumber evidence="3">5.1.1.-</ecNumber>
    </submittedName>
</protein>
<comment type="similarity">
    <text evidence="1">Belongs to the aspartate/glutamate racemases family.</text>
</comment>
<dbReference type="RefSeq" id="WP_249514310.1">
    <property type="nucleotide sequence ID" value="NZ_CP093366.1"/>
</dbReference>
<accession>A0ABY4P8K1</accession>
<dbReference type="InterPro" id="IPR004380">
    <property type="entry name" value="Asp_race"/>
</dbReference>
<dbReference type="PROSITE" id="PS00923">
    <property type="entry name" value="ASP_GLU_RACEMASE_1"/>
    <property type="match status" value="1"/>
</dbReference>
<sequence>MKDFFTVIGGMGTAATESFIRLLNQRTPAQNDQDFLNYILVNHASVPDRTNYILDHQRPSFYPDLLEDIQQQSFLNPAFMVIICNTAHFFYDQLQRQTTVPLLHMPRVAVARLKQKYPHVKKVGLIATQGTLKDEVYTNELQRQGLSYTLGDQKLQDDVMSLIYNHIKQKDEVDASLYHQILQRMYDEFGAQAIILGCTELSLAQEKAPEHSYPVIDAQSIMVDTCVTLGQKLRHGQAIKIQHGLIVNS</sequence>
<dbReference type="NCBIfam" id="TIGR00035">
    <property type="entry name" value="asp_race"/>
    <property type="match status" value="1"/>
</dbReference>
<dbReference type="SUPFAM" id="SSF53681">
    <property type="entry name" value="Aspartate/glutamate racemase"/>
    <property type="match status" value="2"/>
</dbReference>
<dbReference type="GO" id="GO:0016853">
    <property type="term" value="F:isomerase activity"/>
    <property type="evidence" value="ECO:0007669"/>
    <property type="project" value="UniProtKB-KW"/>
</dbReference>
<dbReference type="InterPro" id="IPR018187">
    <property type="entry name" value="Asp/Glu_racemase_AS_1"/>
</dbReference>
<evidence type="ECO:0000313" key="3">
    <source>
        <dbReference type="EMBL" id="UQS82040.1"/>
    </source>
</evidence>
<keyword evidence="4" id="KW-1185">Reference proteome</keyword>
<evidence type="ECO:0000256" key="2">
    <source>
        <dbReference type="ARBA" id="ARBA00023235"/>
    </source>
</evidence>
<organism evidence="3 4">
    <name type="scientific">Bombilactobacillus folatiphilus</name>
    <dbReference type="NCBI Taxonomy" id="2923362"/>
    <lineage>
        <taxon>Bacteria</taxon>
        <taxon>Bacillati</taxon>
        <taxon>Bacillota</taxon>
        <taxon>Bacilli</taxon>
        <taxon>Lactobacillales</taxon>
        <taxon>Lactobacillaceae</taxon>
        <taxon>Bombilactobacillus</taxon>
    </lineage>
</organism>
<dbReference type="InterPro" id="IPR001920">
    <property type="entry name" value="Asp/Glu_race"/>
</dbReference>
<dbReference type="EC" id="5.1.1.-" evidence="3"/>
<evidence type="ECO:0000313" key="4">
    <source>
        <dbReference type="Proteomes" id="UP000831495"/>
    </source>
</evidence>
<proteinExistence type="inferred from homology"/>
<dbReference type="PANTHER" id="PTHR21198">
    <property type="entry name" value="GLUTAMATE RACEMASE"/>
    <property type="match status" value="1"/>
</dbReference>
<reference evidence="3" key="1">
    <citation type="journal article" date="2022" name="Int. J. Syst. Evol. Microbiol.">
        <title>Apilactobacillus apisilvae sp. nov., Nicolia spurrieriana gen. nov. sp. nov., Bombilactobacillus folatiphilus sp. nov. and Bombilactobacillus thymidiniphilus sp. nov., four new lactic acid bacterial isolates from stingless bees Tetragonula carbonaria and Austroplebeia australis.</title>
        <authorList>
            <person name="Oliphant S.A."/>
            <person name="Watson-Haigh N.S."/>
            <person name="Sumby K.M."/>
            <person name="Gardner J."/>
            <person name="Groom S."/>
            <person name="Jiranek V."/>
        </authorList>
    </citation>
    <scope>NUCLEOTIDE SEQUENCE</scope>
    <source>
        <strain evidence="3">SG4_D2</strain>
    </source>
</reference>
<dbReference type="EMBL" id="CP093366">
    <property type="protein sequence ID" value="UQS82040.1"/>
    <property type="molecule type" value="Genomic_DNA"/>
</dbReference>
<dbReference type="Gene3D" id="3.40.50.1860">
    <property type="match status" value="2"/>
</dbReference>
<name>A0ABY4P8K1_9LACO</name>
<dbReference type="InterPro" id="IPR015942">
    <property type="entry name" value="Asp/Glu/hydantoin_racemase"/>
</dbReference>
<dbReference type="PANTHER" id="PTHR21198:SF7">
    <property type="entry name" value="ASPARTATE-GLUTAMATE RACEMASE FAMILY"/>
    <property type="match status" value="1"/>
</dbReference>